<dbReference type="Proteomes" id="UP000075243">
    <property type="component" value="Chromosome 11"/>
</dbReference>
<evidence type="ECO:0000313" key="3">
    <source>
        <dbReference type="Proteomes" id="UP000075243"/>
    </source>
</evidence>
<evidence type="ECO:0000313" key="2">
    <source>
        <dbReference type="EMBL" id="KYP56347.1"/>
    </source>
</evidence>
<organism evidence="2 3">
    <name type="scientific">Cajanus cajan</name>
    <name type="common">Pigeon pea</name>
    <name type="synonym">Cajanus indicus</name>
    <dbReference type="NCBI Taxonomy" id="3821"/>
    <lineage>
        <taxon>Eukaryota</taxon>
        <taxon>Viridiplantae</taxon>
        <taxon>Streptophyta</taxon>
        <taxon>Embryophyta</taxon>
        <taxon>Tracheophyta</taxon>
        <taxon>Spermatophyta</taxon>
        <taxon>Magnoliopsida</taxon>
        <taxon>eudicotyledons</taxon>
        <taxon>Gunneridae</taxon>
        <taxon>Pentapetalae</taxon>
        <taxon>rosids</taxon>
        <taxon>fabids</taxon>
        <taxon>Fabales</taxon>
        <taxon>Fabaceae</taxon>
        <taxon>Papilionoideae</taxon>
        <taxon>50 kb inversion clade</taxon>
        <taxon>NPAAA clade</taxon>
        <taxon>indigoferoid/millettioid clade</taxon>
        <taxon>Phaseoleae</taxon>
        <taxon>Cajanus</taxon>
    </lineage>
</organism>
<dbReference type="AlphaFoldDB" id="A0A151SNE8"/>
<keyword evidence="3" id="KW-1185">Reference proteome</keyword>
<feature type="region of interest" description="Disordered" evidence="1">
    <location>
        <begin position="1"/>
        <end position="23"/>
    </location>
</feature>
<protein>
    <submittedName>
        <fullName evidence="2">UPF0497 membrane protein At5g62820 family</fullName>
    </submittedName>
</protein>
<dbReference type="Gramene" id="C.cajan_02522.t">
    <property type="protein sequence ID" value="C.cajan_02522.t.cds1"/>
    <property type="gene ID" value="C.cajan_02522"/>
</dbReference>
<sequence>MVDTAKLAPLQNPRTQTNANAKRRITSEQFSLERRKLPEAVSKAVLGFRLSEVVVCLISFSVMAADKMQGWSVDSYDLYREYRY</sequence>
<proteinExistence type="predicted"/>
<reference evidence="2 3" key="1">
    <citation type="journal article" date="2012" name="Nat. Biotechnol.">
        <title>Draft genome sequence of pigeonpea (Cajanus cajan), an orphan legume crop of resource-poor farmers.</title>
        <authorList>
            <person name="Varshney R.K."/>
            <person name="Chen W."/>
            <person name="Li Y."/>
            <person name="Bharti A.K."/>
            <person name="Saxena R.K."/>
            <person name="Schlueter J.A."/>
            <person name="Donoghue M.T."/>
            <person name="Azam S."/>
            <person name="Fan G."/>
            <person name="Whaley A.M."/>
            <person name="Farmer A.D."/>
            <person name="Sheridan J."/>
            <person name="Iwata A."/>
            <person name="Tuteja R."/>
            <person name="Penmetsa R.V."/>
            <person name="Wu W."/>
            <person name="Upadhyaya H.D."/>
            <person name="Yang S.P."/>
            <person name="Shah T."/>
            <person name="Saxena K.B."/>
            <person name="Michael T."/>
            <person name="McCombie W.R."/>
            <person name="Yang B."/>
            <person name="Zhang G."/>
            <person name="Yang H."/>
            <person name="Wang J."/>
            <person name="Spillane C."/>
            <person name="Cook D.R."/>
            <person name="May G.D."/>
            <person name="Xu X."/>
            <person name="Jackson S.A."/>
        </authorList>
    </citation>
    <scope>NUCLEOTIDE SEQUENCE [LARGE SCALE GENOMIC DNA]</scope>
    <source>
        <strain evidence="3">cv. Asha</strain>
    </source>
</reference>
<accession>A0A151SNE8</accession>
<dbReference type="PANTHER" id="PTHR33573:SF50">
    <property type="entry name" value="CASP-LIKE PROTEIN 4A3"/>
    <property type="match status" value="1"/>
</dbReference>
<evidence type="ECO:0000256" key="1">
    <source>
        <dbReference type="SAM" id="MobiDB-lite"/>
    </source>
</evidence>
<dbReference type="STRING" id="3821.A0A151SNE8"/>
<gene>
    <name evidence="2" type="ORF">KK1_002585</name>
</gene>
<dbReference type="PANTHER" id="PTHR33573">
    <property type="entry name" value="CASP-LIKE PROTEIN 4A4"/>
    <property type="match status" value="1"/>
</dbReference>
<dbReference type="EMBL" id="CM003613">
    <property type="protein sequence ID" value="KYP56347.1"/>
    <property type="molecule type" value="Genomic_DNA"/>
</dbReference>
<name>A0A151SNE8_CAJCA</name>